<dbReference type="PANTHER" id="PTHR33490:SF6">
    <property type="entry name" value="SLL1049 PROTEIN"/>
    <property type="match status" value="1"/>
</dbReference>
<dbReference type="SMART" id="SM00460">
    <property type="entry name" value="TGc"/>
    <property type="match status" value="1"/>
</dbReference>
<reference evidence="3" key="1">
    <citation type="journal article" date="2019" name="PLoS Negl. Trop. Dis.">
        <title>Revisiting the worldwide diversity of Leptospira species in the environment.</title>
        <authorList>
            <person name="Vincent A.T."/>
            <person name="Schiettekatte O."/>
            <person name="Bourhy P."/>
            <person name="Veyrier F.J."/>
            <person name="Picardeau M."/>
        </authorList>
    </citation>
    <scope>NUCLEOTIDE SEQUENCE [LARGE SCALE GENOMIC DNA]</scope>
    <source>
        <strain evidence="3">201800295</strain>
    </source>
</reference>
<evidence type="ECO:0000259" key="1">
    <source>
        <dbReference type="SMART" id="SM00460"/>
    </source>
</evidence>
<feature type="domain" description="Transglutaminase-like" evidence="1">
    <location>
        <begin position="435"/>
        <end position="499"/>
    </location>
</feature>
<gene>
    <name evidence="2" type="ORF">EHQ10_18440</name>
</gene>
<dbReference type="SUPFAM" id="SSF54001">
    <property type="entry name" value="Cysteine proteinases"/>
    <property type="match status" value="1"/>
</dbReference>
<keyword evidence="3" id="KW-1185">Reference proteome</keyword>
<dbReference type="InterPro" id="IPR002931">
    <property type="entry name" value="Transglutaminase-like"/>
</dbReference>
<sequence>MKQWILGFFLLVVGGVVSAKEKGEFVSEWIPVSPTFSTPTDFSFPESESVELFESFLYFQTHLYFQTKNKDKQFSIYEYNLETAKFQIKPWDKGKVLGWTECKGDFLIQTKRKLYGVNPHTWEIKKDWDLPAKSSNWKDILCSEGRLVRLVRLDKDDLEVFDLETLEEKPKIPLPMKSVQRIVKGSKDEILLISSFSGNTIQSFSLLDTQTKREWKFPTNHRALFKMTQISPDRFLVFDPITKIYGEWLLFDDHFFPLVGLSKRSDGNVIRFSPISSNLQYQLDLTATGDLPETDYNVILPKKDTYAQELREETFYSPSVFSLDETGNRTLTVTIPSMKEGESKSIPIYSGKLARFKIHWKLDPNLIVKREESESKFPNELRDDWFVKLEDPVVVGKREELFQGKTTIHEILSETAKYVSSIPYKSGKFEAAPNVIEKNNGGCTEHSYVTMSLLRGVGIPARLVWNYLPTETSCEMYFNHKYVEVWVADLGWIPMEPLAPPKSKPGVTHARHLVFSVLPTPVHPKISGGDRLVQLTKEHLSYGKKVKMKLSILKKEKGETGEEEEGVLPVLKNNRSILSGEEMVVP</sequence>
<accession>A0ABY2L315</accession>
<evidence type="ECO:0000313" key="3">
    <source>
        <dbReference type="Proteomes" id="UP000297617"/>
    </source>
</evidence>
<evidence type="ECO:0000313" key="2">
    <source>
        <dbReference type="EMBL" id="TGK47286.1"/>
    </source>
</evidence>
<organism evidence="2 3">
    <name type="scientific">Leptospira bouyouniensis</name>
    <dbReference type="NCBI Taxonomy" id="2484911"/>
    <lineage>
        <taxon>Bacteria</taxon>
        <taxon>Pseudomonadati</taxon>
        <taxon>Spirochaetota</taxon>
        <taxon>Spirochaetia</taxon>
        <taxon>Leptospirales</taxon>
        <taxon>Leptospiraceae</taxon>
        <taxon>Leptospira</taxon>
    </lineage>
</organism>
<dbReference type="Pfam" id="PF01841">
    <property type="entry name" value="Transglut_core"/>
    <property type="match status" value="1"/>
</dbReference>
<comment type="caution">
    <text evidence="2">The sequence shown here is derived from an EMBL/GenBank/DDBJ whole genome shotgun (WGS) entry which is preliminary data.</text>
</comment>
<name>A0ABY2L315_9LEPT</name>
<dbReference type="Proteomes" id="UP000297617">
    <property type="component" value="Unassembled WGS sequence"/>
</dbReference>
<dbReference type="RefSeq" id="WP_135754920.1">
    <property type="nucleotide sequence ID" value="NZ_RQFD01000016.1"/>
</dbReference>
<dbReference type="EMBL" id="RQFD01000016">
    <property type="protein sequence ID" value="TGK47286.1"/>
    <property type="molecule type" value="Genomic_DNA"/>
</dbReference>
<protein>
    <submittedName>
        <fullName evidence="2">Transglutaminase domain-containing protein</fullName>
    </submittedName>
</protein>
<dbReference type="InterPro" id="IPR038765">
    <property type="entry name" value="Papain-like_cys_pep_sf"/>
</dbReference>
<proteinExistence type="predicted"/>
<dbReference type="PANTHER" id="PTHR33490">
    <property type="entry name" value="BLR5614 PROTEIN-RELATED"/>
    <property type="match status" value="1"/>
</dbReference>
<dbReference type="Gene3D" id="3.10.620.30">
    <property type="match status" value="1"/>
</dbReference>